<keyword evidence="3" id="KW-0813">Transport</keyword>
<dbReference type="GO" id="GO:0015562">
    <property type="term" value="F:efflux transmembrane transporter activity"/>
    <property type="evidence" value="ECO:0007669"/>
    <property type="project" value="InterPro"/>
</dbReference>
<dbReference type="SUPFAM" id="SSF56954">
    <property type="entry name" value="Outer membrane efflux proteins (OEP)"/>
    <property type="match status" value="1"/>
</dbReference>
<dbReference type="GO" id="GO:0015288">
    <property type="term" value="F:porin activity"/>
    <property type="evidence" value="ECO:0007669"/>
    <property type="project" value="TreeGrafter"/>
</dbReference>
<sequence>MGKPLIVVLGAGLGGTIASYEIKAAVKGRADVMTVSDTDTYSFVPSNPWVAVRWREPEAIQIDLPPVFAKKKIGFTSIGARRVHASKKCLELNDGSSINYDYLVISTGPDLAFDEIEGLGPHGGHTVSVCQTAHAAAAADKFDAFVENPGPIVIGAVQGASCYGPAYEFALILDTELRKRKIRDKVPMTFVTAEPYIGHLGLDGVGDTKSLLESELRDRHIKWITNARVTRVEHDVMHVDEVGEDGAVRKAHDLPFGFSMMLPAFRGVPAVSNIEGLTNPRGFVIVDRHQRNPAFPEIFALGVCVAIPPTGPTPVPVGVPKTGFMIESMATAIAANLSLILDGKEPTAEATWNAVCARDGHPQVAFLILKERSETDDSRSCRDGVCRLRGAARHRPVADHASLVDRAHRLCRPQHAAGELHRLLPRRHAVQGIRHPSGDSLQMTLKRAIPFPLLACLLAGASLPARATTLQEAIAAAMSHAPEIEAARADTDAADARIREARGQGLPSATLSGTIGHGRLDPQGFFGLPAANVTPRAAQLTIEQPLFLGGRVSAGIAQAKAGSEAARAGETMTRSQIVVATVQAYGNVLTTRRMVALYGQMVAQMEEIERQARLRFKAGESPSTDVAQATARLAEAQAALENARGLAVSADARFTNLTGLAPRALQPIPASPALPASLDEALDSARANNPALAQAEAALDAAQAGTRGARAERLPMIGAFAEGASVRDQFFPDYRSDGATIGVRARWQIFAGGRVSAKITESDSAARAADARVRAARSAVDEQTISAFSAARAASLVEAAATAQALAAAQARDSVRHEVRVGMKPQLDLLDAEREATAAAVNETRSQSDRIVAAYRLLALMGR</sequence>
<evidence type="ECO:0000256" key="7">
    <source>
        <dbReference type="ARBA" id="ARBA00023237"/>
    </source>
</evidence>
<keyword evidence="4" id="KW-1134">Transmembrane beta strand</keyword>
<reference evidence="9 10" key="1">
    <citation type="submission" date="2016-10" db="EMBL/GenBank/DDBJ databases">
        <title>Complete Genome Sequence of the Nonylphenol-Degrading Bacterium Sphingobium cloacae JCM 10874T.</title>
        <authorList>
            <person name="Ootsuka M."/>
            <person name="Nishizawa T."/>
            <person name="Ohta H."/>
        </authorList>
    </citation>
    <scope>NUCLEOTIDE SEQUENCE [LARGE SCALE GENOMIC DNA]</scope>
    <source>
        <strain evidence="9 10">JCM 10874</strain>
    </source>
</reference>
<evidence type="ECO:0000256" key="4">
    <source>
        <dbReference type="ARBA" id="ARBA00022452"/>
    </source>
</evidence>
<dbReference type="Gene3D" id="1.20.1600.10">
    <property type="entry name" value="Outer membrane efflux proteins (OEP)"/>
    <property type="match status" value="1"/>
</dbReference>
<dbReference type="AlphaFoldDB" id="A0A1E1F169"/>
<dbReference type="InterPro" id="IPR003423">
    <property type="entry name" value="OMP_efflux"/>
</dbReference>
<keyword evidence="10" id="KW-1185">Reference proteome</keyword>
<dbReference type="Pfam" id="PF07992">
    <property type="entry name" value="Pyr_redox_2"/>
    <property type="match status" value="1"/>
</dbReference>
<dbReference type="Pfam" id="PF02321">
    <property type="entry name" value="OEP"/>
    <property type="match status" value="2"/>
</dbReference>
<evidence type="ECO:0000256" key="1">
    <source>
        <dbReference type="ARBA" id="ARBA00004442"/>
    </source>
</evidence>
<dbReference type="Gene3D" id="3.50.50.100">
    <property type="match status" value="1"/>
</dbReference>
<dbReference type="PANTHER" id="PTHR30026">
    <property type="entry name" value="OUTER MEMBRANE PROTEIN TOLC"/>
    <property type="match status" value="1"/>
</dbReference>
<evidence type="ECO:0000256" key="5">
    <source>
        <dbReference type="ARBA" id="ARBA00022692"/>
    </source>
</evidence>
<evidence type="ECO:0000259" key="8">
    <source>
        <dbReference type="Pfam" id="PF07992"/>
    </source>
</evidence>
<dbReference type="Proteomes" id="UP000218272">
    <property type="component" value="Chromosome SCLO_1"/>
</dbReference>
<keyword evidence="5" id="KW-0812">Transmembrane</keyword>
<dbReference type="GO" id="GO:0016491">
    <property type="term" value="F:oxidoreductase activity"/>
    <property type="evidence" value="ECO:0007669"/>
    <property type="project" value="InterPro"/>
</dbReference>
<comment type="similarity">
    <text evidence="2">Belongs to the outer membrane factor (OMF) (TC 1.B.17) family.</text>
</comment>
<dbReference type="GO" id="GO:0009279">
    <property type="term" value="C:cell outer membrane"/>
    <property type="evidence" value="ECO:0007669"/>
    <property type="project" value="UniProtKB-SubCell"/>
</dbReference>
<evidence type="ECO:0000256" key="2">
    <source>
        <dbReference type="ARBA" id="ARBA00007613"/>
    </source>
</evidence>
<keyword evidence="7" id="KW-0998">Cell outer membrane</keyword>
<dbReference type="KEGG" id="sclo:SCLO_1012250"/>
<dbReference type="InterPro" id="IPR051906">
    <property type="entry name" value="TolC-like"/>
</dbReference>
<evidence type="ECO:0000256" key="3">
    <source>
        <dbReference type="ARBA" id="ARBA00022448"/>
    </source>
</evidence>
<dbReference type="GO" id="GO:1990281">
    <property type="term" value="C:efflux pump complex"/>
    <property type="evidence" value="ECO:0007669"/>
    <property type="project" value="TreeGrafter"/>
</dbReference>
<evidence type="ECO:0000313" key="9">
    <source>
        <dbReference type="EMBL" id="BAV64265.1"/>
    </source>
</evidence>
<protein>
    <submittedName>
        <fullName evidence="9">FAD-dependent pyridine nucleotide-disulfideoxidoreductase</fullName>
    </submittedName>
</protein>
<accession>A0A1E1F169</accession>
<dbReference type="EMBL" id="AP017655">
    <property type="protein sequence ID" value="BAV64265.1"/>
    <property type="molecule type" value="Genomic_DNA"/>
</dbReference>
<dbReference type="PANTHER" id="PTHR30026:SF22">
    <property type="entry name" value="OUTER MEMBRANE EFFLUX PROTEIN"/>
    <property type="match status" value="1"/>
</dbReference>
<dbReference type="InterPro" id="IPR010130">
    <property type="entry name" value="T1SS_OMP_TolC"/>
</dbReference>
<dbReference type="SUPFAM" id="SSF51905">
    <property type="entry name" value="FAD/NAD(P)-binding domain"/>
    <property type="match status" value="1"/>
</dbReference>
<proteinExistence type="inferred from homology"/>
<evidence type="ECO:0000313" key="10">
    <source>
        <dbReference type="Proteomes" id="UP000218272"/>
    </source>
</evidence>
<dbReference type="InterPro" id="IPR023753">
    <property type="entry name" value="FAD/NAD-binding_dom"/>
</dbReference>
<feature type="domain" description="FAD/NAD(P)-binding" evidence="8">
    <location>
        <begin position="6"/>
        <end position="309"/>
    </location>
</feature>
<evidence type="ECO:0000256" key="6">
    <source>
        <dbReference type="ARBA" id="ARBA00023136"/>
    </source>
</evidence>
<gene>
    <name evidence="9" type="ORF">SCLO_1012250</name>
</gene>
<dbReference type="InterPro" id="IPR036188">
    <property type="entry name" value="FAD/NAD-bd_sf"/>
</dbReference>
<keyword evidence="6" id="KW-0472">Membrane</keyword>
<comment type="subcellular location">
    <subcellularLocation>
        <location evidence="1">Cell outer membrane</location>
    </subcellularLocation>
</comment>
<dbReference type="NCBIfam" id="TIGR01844">
    <property type="entry name" value="type_I_sec_TolC"/>
    <property type="match status" value="1"/>
</dbReference>
<name>A0A1E1F169_9SPHN</name>
<organism evidence="9 10">
    <name type="scientific">Sphingobium cloacae</name>
    <dbReference type="NCBI Taxonomy" id="120107"/>
    <lineage>
        <taxon>Bacteria</taxon>
        <taxon>Pseudomonadati</taxon>
        <taxon>Pseudomonadota</taxon>
        <taxon>Alphaproteobacteria</taxon>
        <taxon>Sphingomonadales</taxon>
        <taxon>Sphingomonadaceae</taxon>
        <taxon>Sphingobium</taxon>
    </lineage>
</organism>